<gene>
    <name evidence="1" type="ORF">BKA55DRAFT_538044</name>
</gene>
<comment type="caution">
    <text evidence="1">The sequence shown here is derived from an EMBL/GenBank/DDBJ whole genome shotgun (WGS) entry which is preliminary data.</text>
</comment>
<proteinExistence type="predicted"/>
<dbReference type="AlphaFoldDB" id="A0A9P9KAT2"/>
<organism evidence="1 2">
    <name type="scientific">Fusarium redolens</name>
    <dbReference type="NCBI Taxonomy" id="48865"/>
    <lineage>
        <taxon>Eukaryota</taxon>
        <taxon>Fungi</taxon>
        <taxon>Dikarya</taxon>
        <taxon>Ascomycota</taxon>
        <taxon>Pezizomycotina</taxon>
        <taxon>Sordariomycetes</taxon>
        <taxon>Hypocreomycetidae</taxon>
        <taxon>Hypocreales</taxon>
        <taxon>Nectriaceae</taxon>
        <taxon>Fusarium</taxon>
        <taxon>Fusarium redolens species complex</taxon>
    </lineage>
</organism>
<sequence length="166" mass="18736">MSVTVSQRKGTKVEVRRMDSQYSWSKMLLPAMPTIPLCNTADYDISILSERGAAEANSARQDGPFTRGMFEAELQEERAFRTRIDVMELRVAGIPQMCCVIDMAPTGPGNSCIMTMYIRSRRKGQRMVRGRLREIEELRRDLNGIAACQIQASARPSALHDTHTLR</sequence>
<keyword evidence="2" id="KW-1185">Reference proteome</keyword>
<dbReference type="GeneID" id="70219947"/>
<dbReference type="RefSeq" id="XP_046051226.1">
    <property type="nucleotide sequence ID" value="XM_046189993.1"/>
</dbReference>
<name>A0A9P9KAT2_FUSRE</name>
<evidence type="ECO:0000313" key="1">
    <source>
        <dbReference type="EMBL" id="KAH7255657.1"/>
    </source>
</evidence>
<accession>A0A9P9KAT2</accession>
<dbReference type="Proteomes" id="UP000720189">
    <property type="component" value="Unassembled WGS sequence"/>
</dbReference>
<reference evidence="1" key="1">
    <citation type="journal article" date="2021" name="Nat. Commun.">
        <title>Genetic determinants of endophytism in the Arabidopsis root mycobiome.</title>
        <authorList>
            <person name="Mesny F."/>
            <person name="Miyauchi S."/>
            <person name="Thiergart T."/>
            <person name="Pickel B."/>
            <person name="Atanasova L."/>
            <person name="Karlsson M."/>
            <person name="Huettel B."/>
            <person name="Barry K.W."/>
            <person name="Haridas S."/>
            <person name="Chen C."/>
            <person name="Bauer D."/>
            <person name="Andreopoulos W."/>
            <person name="Pangilinan J."/>
            <person name="LaButti K."/>
            <person name="Riley R."/>
            <person name="Lipzen A."/>
            <person name="Clum A."/>
            <person name="Drula E."/>
            <person name="Henrissat B."/>
            <person name="Kohler A."/>
            <person name="Grigoriev I.V."/>
            <person name="Martin F.M."/>
            <person name="Hacquard S."/>
        </authorList>
    </citation>
    <scope>NUCLEOTIDE SEQUENCE</scope>
    <source>
        <strain evidence="1">MPI-CAGE-AT-0023</strain>
    </source>
</reference>
<dbReference type="EMBL" id="JAGMUX010000006">
    <property type="protein sequence ID" value="KAH7255657.1"/>
    <property type="molecule type" value="Genomic_DNA"/>
</dbReference>
<protein>
    <submittedName>
        <fullName evidence="1">Uncharacterized protein</fullName>
    </submittedName>
</protein>
<evidence type="ECO:0000313" key="2">
    <source>
        <dbReference type="Proteomes" id="UP000720189"/>
    </source>
</evidence>